<dbReference type="InterPro" id="IPR010987">
    <property type="entry name" value="Glutathione-S-Trfase_C-like"/>
</dbReference>
<dbReference type="SFLD" id="SFLDS00019">
    <property type="entry name" value="Glutathione_Transferase_(cytos"/>
    <property type="match status" value="1"/>
</dbReference>
<evidence type="ECO:0000313" key="4">
    <source>
        <dbReference type="EMBL" id="CAL1154883.1"/>
    </source>
</evidence>
<sequence>MAIPKFTYLDIKGFGEAIRLALYIGKIEFEDHRVSYAEIREMAKEGKLPYGQVPVLQLDGVTYAQSGAILRWAGRQSGLYPEDHKLQLKVDAIEEALTDIKKLLPSVWYGSILGRNPATKEPLVPISDAQKEEVLQALNEIALPYRFGQLERALENSGGPYFCGETMTTCDLSFYVMGLGFLTDCYAYGVRTTILDECPRLKALVERVGDHPKVKEWNAAHP</sequence>
<reference evidence="3" key="1">
    <citation type="submission" date="2022-10" db="EMBL/GenBank/DDBJ databases">
        <authorList>
            <person name="Chen Y."/>
            <person name="Dougan E. K."/>
            <person name="Chan C."/>
            <person name="Rhodes N."/>
            <person name="Thang M."/>
        </authorList>
    </citation>
    <scope>NUCLEOTIDE SEQUENCE</scope>
</reference>
<dbReference type="PROSITE" id="PS50405">
    <property type="entry name" value="GST_CTER"/>
    <property type="match status" value="1"/>
</dbReference>
<dbReference type="PANTHER" id="PTHR11571">
    <property type="entry name" value="GLUTATHIONE S-TRANSFERASE"/>
    <property type="match status" value="1"/>
</dbReference>
<evidence type="ECO:0000313" key="6">
    <source>
        <dbReference type="Proteomes" id="UP001152797"/>
    </source>
</evidence>
<dbReference type="EMBL" id="CAMXCT010002952">
    <property type="protein sequence ID" value="CAI4001508.1"/>
    <property type="molecule type" value="Genomic_DNA"/>
</dbReference>
<proteinExistence type="predicted"/>
<accession>A0A9P1G669</accession>
<dbReference type="PROSITE" id="PS50404">
    <property type="entry name" value="GST_NTER"/>
    <property type="match status" value="1"/>
</dbReference>
<feature type="domain" description="GST C-terminal" evidence="2">
    <location>
        <begin position="83"/>
        <end position="222"/>
    </location>
</feature>
<dbReference type="InterPro" id="IPR036282">
    <property type="entry name" value="Glutathione-S-Trfase_C_sf"/>
</dbReference>
<gene>
    <name evidence="3" type="ORF">C1SCF055_LOCUS27552</name>
</gene>
<dbReference type="InterPro" id="IPR040079">
    <property type="entry name" value="Glutathione_S-Trfase"/>
</dbReference>
<dbReference type="PANTHER" id="PTHR11571:SF252">
    <property type="entry name" value="GLUTATHIONE S-TRANSFERASE"/>
    <property type="match status" value="1"/>
</dbReference>
<protein>
    <submittedName>
        <fullName evidence="5">Glutathione S-transferase 1 (GST class-sigma)</fullName>
    </submittedName>
</protein>
<reference evidence="4" key="2">
    <citation type="submission" date="2024-04" db="EMBL/GenBank/DDBJ databases">
        <authorList>
            <person name="Chen Y."/>
            <person name="Shah S."/>
            <person name="Dougan E. K."/>
            <person name="Thang M."/>
            <person name="Chan C."/>
        </authorList>
    </citation>
    <scope>NUCLEOTIDE SEQUENCE [LARGE SCALE GENOMIC DNA]</scope>
</reference>
<dbReference type="Proteomes" id="UP001152797">
    <property type="component" value="Unassembled WGS sequence"/>
</dbReference>
<evidence type="ECO:0000313" key="5">
    <source>
        <dbReference type="EMBL" id="CAL4788820.1"/>
    </source>
</evidence>
<dbReference type="Pfam" id="PF02798">
    <property type="entry name" value="GST_N"/>
    <property type="match status" value="1"/>
</dbReference>
<dbReference type="OrthoDB" id="427189at2759"/>
<dbReference type="InterPro" id="IPR004045">
    <property type="entry name" value="Glutathione_S-Trfase_N"/>
</dbReference>
<dbReference type="Gene3D" id="1.20.1050.10">
    <property type="match status" value="1"/>
</dbReference>
<feature type="domain" description="GST N-terminal" evidence="1">
    <location>
        <begin position="2"/>
        <end position="81"/>
    </location>
</feature>
<dbReference type="CDD" id="cd03192">
    <property type="entry name" value="GST_C_Sigma_like"/>
    <property type="match status" value="1"/>
</dbReference>
<dbReference type="InterPro" id="IPR036249">
    <property type="entry name" value="Thioredoxin-like_sf"/>
</dbReference>
<dbReference type="InterPro" id="IPR004046">
    <property type="entry name" value="GST_C"/>
</dbReference>
<dbReference type="EMBL" id="CAMXCT030002952">
    <property type="protein sequence ID" value="CAL4788820.1"/>
    <property type="molecule type" value="Genomic_DNA"/>
</dbReference>
<dbReference type="InterPro" id="IPR050213">
    <property type="entry name" value="GST_superfamily"/>
</dbReference>
<keyword evidence="6" id="KW-1185">Reference proteome</keyword>
<dbReference type="EMBL" id="CAMXCT020002952">
    <property type="protein sequence ID" value="CAL1154883.1"/>
    <property type="molecule type" value="Genomic_DNA"/>
</dbReference>
<dbReference type="SUPFAM" id="SSF52833">
    <property type="entry name" value="Thioredoxin-like"/>
    <property type="match status" value="1"/>
</dbReference>
<dbReference type="CDD" id="cd03039">
    <property type="entry name" value="GST_N_Sigma_like"/>
    <property type="match status" value="1"/>
</dbReference>
<dbReference type="GO" id="GO:0004364">
    <property type="term" value="F:glutathione transferase activity"/>
    <property type="evidence" value="ECO:0007669"/>
    <property type="project" value="TreeGrafter"/>
</dbReference>
<dbReference type="Pfam" id="PF14497">
    <property type="entry name" value="GST_C_3"/>
    <property type="match status" value="1"/>
</dbReference>
<dbReference type="GO" id="GO:0006749">
    <property type="term" value="P:glutathione metabolic process"/>
    <property type="evidence" value="ECO:0007669"/>
    <property type="project" value="TreeGrafter"/>
</dbReference>
<organism evidence="3">
    <name type="scientific">Cladocopium goreaui</name>
    <dbReference type="NCBI Taxonomy" id="2562237"/>
    <lineage>
        <taxon>Eukaryota</taxon>
        <taxon>Sar</taxon>
        <taxon>Alveolata</taxon>
        <taxon>Dinophyceae</taxon>
        <taxon>Suessiales</taxon>
        <taxon>Symbiodiniaceae</taxon>
        <taxon>Cladocopium</taxon>
    </lineage>
</organism>
<dbReference type="SUPFAM" id="SSF47616">
    <property type="entry name" value="GST C-terminal domain-like"/>
    <property type="match status" value="1"/>
</dbReference>
<name>A0A9P1G669_9DINO</name>
<evidence type="ECO:0000259" key="2">
    <source>
        <dbReference type="PROSITE" id="PS50405"/>
    </source>
</evidence>
<evidence type="ECO:0000313" key="3">
    <source>
        <dbReference type="EMBL" id="CAI4001508.1"/>
    </source>
</evidence>
<evidence type="ECO:0000259" key="1">
    <source>
        <dbReference type="PROSITE" id="PS50404"/>
    </source>
</evidence>
<dbReference type="Gene3D" id="3.40.30.10">
    <property type="entry name" value="Glutaredoxin"/>
    <property type="match status" value="1"/>
</dbReference>
<comment type="caution">
    <text evidence="3">The sequence shown here is derived from an EMBL/GenBank/DDBJ whole genome shotgun (WGS) entry which is preliminary data.</text>
</comment>
<dbReference type="AlphaFoldDB" id="A0A9P1G669"/>